<dbReference type="Proteomes" id="UP000826212">
    <property type="component" value="Chromosome"/>
</dbReference>
<keyword evidence="2" id="KW-1185">Reference proteome</keyword>
<gene>
    <name evidence="1" type="ORF">K4L44_17140</name>
</gene>
<dbReference type="EMBL" id="CP081303">
    <property type="protein sequence ID" value="QZE14215.1"/>
    <property type="molecule type" value="Genomic_DNA"/>
</dbReference>
<protein>
    <submittedName>
        <fullName evidence="1">Glutamine--tRNA ligase/YqeY domain fusion protein</fullName>
    </submittedName>
</protein>
<name>A0AC61NF28_9BACT</name>
<reference evidence="1" key="1">
    <citation type="submission" date="2021-08" db="EMBL/GenBank/DDBJ databases">
        <title>Novel anaerobic bacterium isolated from sea squirt in East Sea, Republic of Korea.</title>
        <authorList>
            <person name="Nguyen T.H."/>
            <person name="Li Z."/>
            <person name="Lee Y.-J."/>
            <person name="Ko J."/>
            <person name="Kim S.-G."/>
        </authorList>
    </citation>
    <scope>NUCLEOTIDE SEQUENCE</scope>
    <source>
        <strain evidence="1">KCTC 25031</strain>
    </source>
</reference>
<accession>A0AC61NF28</accession>
<organism evidence="1 2">
    <name type="scientific">Halosquirtibacter laminarini</name>
    <dbReference type="NCBI Taxonomy" id="3374600"/>
    <lineage>
        <taxon>Bacteria</taxon>
        <taxon>Pseudomonadati</taxon>
        <taxon>Bacteroidota</taxon>
        <taxon>Bacteroidia</taxon>
        <taxon>Marinilabiliales</taxon>
        <taxon>Prolixibacteraceae</taxon>
        <taxon>Halosquirtibacter</taxon>
    </lineage>
</organism>
<keyword evidence="1" id="KW-0436">Ligase</keyword>
<evidence type="ECO:0000313" key="2">
    <source>
        <dbReference type="Proteomes" id="UP000826212"/>
    </source>
</evidence>
<evidence type="ECO:0000313" key="1">
    <source>
        <dbReference type="EMBL" id="QZE14215.1"/>
    </source>
</evidence>
<sequence>MTDTKKTNGTEESKVPTNFIHQIIEGEIAKAKGELNIHTRFPPEPNGYLHIGHAKSICLNFGTAQKYGGITNLRFDDTNPSKESTEYVDSIKNDIKWLGFDWGDREYYTSDYFDKLYDFAVALINKGLAYVDFQNQETISAQRGTPTRPGTESPYRNTTPEENLAGFEKMKAGEYDEGDCVLRAKIDMASPNMHMRDPLLYRIMKVHHHRTDDKWCIYPIYDFAHGQGDYWENITHSICTLEFEVHRPLYDWFIEQLKEGEYRPQQIEFSRLNLSYTIMSKRNLLALVENGHVTGWDDPRMPTISGLKRRGYTPVSIRNFCDKIGITKTNGVTDVALLEHAVREDLNKTAQRVMGVVNPLKVVITNYPEDQVEELDAVNNPEDPSMGKRKVPFTREIYIEKEDFMENAPRKFFRLSVGKEVRLRYAYFITCNEVIKDENGEIIELRCTYDPASKGGTSPDGRKVKGTLHWVSTTENIEAEVRDYDRLFNDPSPSGHKDKNYLDFLNPDSLKVLNKCYIEPFVKDAKVEDHFQFERLGYFNVDKDSTAENMVFNKTVGLRDSWSKK</sequence>
<proteinExistence type="predicted"/>